<gene>
    <name evidence="5" type="ORF">SR858_09000</name>
</gene>
<dbReference type="Pfam" id="PF00990">
    <property type="entry name" value="GGDEF"/>
    <property type="match status" value="1"/>
</dbReference>
<dbReference type="CDD" id="cd00130">
    <property type="entry name" value="PAS"/>
    <property type="match status" value="2"/>
</dbReference>
<evidence type="ECO:0000259" key="2">
    <source>
        <dbReference type="PROSITE" id="PS50113"/>
    </source>
</evidence>
<dbReference type="Pfam" id="PF00563">
    <property type="entry name" value="EAL"/>
    <property type="match status" value="1"/>
</dbReference>
<dbReference type="SUPFAM" id="SSF141868">
    <property type="entry name" value="EAL domain-like"/>
    <property type="match status" value="1"/>
</dbReference>
<dbReference type="Gene3D" id="3.30.70.270">
    <property type="match status" value="1"/>
</dbReference>
<evidence type="ECO:0000259" key="4">
    <source>
        <dbReference type="PROSITE" id="PS50887"/>
    </source>
</evidence>
<dbReference type="PROSITE" id="PS50113">
    <property type="entry name" value="PAC"/>
    <property type="match status" value="1"/>
</dbReference>
<keyword evidence="6" id="KW-1185">Reference proteome</keyword>
<dbReference type="SMART" id="SM00091">
    <property type="entry name" value="PAS"/>
    <property type="match status" value="2"/>
</dbReference>
<dbReference type="InterPro" id="IPR000700">
    <property type="entry name" value="PAS-assoc_C"/>
</dbReference>
<dbReference type="InterPro" id="IPR052155">
    <property type="entry name" value="Biofilm_reg_signaling"/>
</dbReference>
<dbReference type="InterPro" id="IPR035965">
    <property type="entry name" value="PAS-like_dom_sf"/>
</dbReference>
<dbReference type="SUPFAM" id="SSF55073">
    <property type="entry name" value="Nucleotide cyclase"/>
    <property type="match status" value="1"/>
</dbReference>
<name>A0ABZ0Y3L2_9BURK</name>
<dbReference type="Pfam" id="PF08448">
    <property type="entry name" value="PAS_4"/>
    <property type="match status" value="1"/>
</dbReference>
<evidence type="ECO:0000259" key="3">
    <source>
        <dbReference type="PROSITE" id="PS50883"/>
    </source>
</evidence>
<dbReference type="InterPro" id="IPR029787">
    <property type="entry name" value="Nucleotide_cyclase"/>
</dbReference>
<evidence type="ECO:0000313" key="5">
    <source>
        <dbReference type="EMBL" id="WQH06444.1"/>
    </source>
</evidence>
<dbReference type="InterPro" id="IPR043128">
    <property type="entry name" value="Rev_trsase/Diguanyl_cyclase"/>
</dbReference>
<dbReference type="NCBIfam" id="TIGR00229">
    <property type="entry name" value="sensory_box"/>
    <property type="match status" value="1"/>
</dbReference>
<dbReference type="PANTHER" id="PTHR44757:SF2">
    <property type="entry name" value="BIOFILM ARCHITECTURE MAINTENANCE PROTEIN MBAA"/>
    <property type="match status" value="1"/>
</dbReference>
<protein>
    <submittedName>
        <fullName evidence="5">EAL domain-containing protein</fullName>
    </submittedName>
</protein>
<dbReference type="SMART" id="SM00267">
    <property type="entry name" value="GGDEF"/>
    <property type="match status" value="1"/>
</dbReference>
<evidence type="ECO:0000313" key="6">
    <source>
        <dbReference type="Proteomes" id="UP001326110"/>
    </source>
</evidence>
<dbReference type="InterPro" id="IPR000160">
    <property type="entry name" value="GGDEF_dom"/>
</dbReference>
<dbReference type="SUPFAM" id="SSF55785">
    <property type="entry name" value="PYP-like sensor domain (PAS domain)"/>
    <property type="match status" value="2"/>
</dbReference>
<dbReference type="Proteomes" id="UP001326110">
    <property type="component" value="Chromosome"/>
</dbReference>
<feature type="domain" description="GGDEF" evidence="4">
    <location>
        <begin position="305"/>
        <end position="439"/>
    </location>
</feature>
<reference evidence="5 6" key="1">
    <citation type="submission" date="2023-11" db="EMBL/GenBank/DDBJ databases">
        <title>MicrobeMod: A computational toolkit for identifying prokaryotic methylation and restriction-modification with nanopore sequencing.</title>
        <authorList>
            <person name="Crits-Christoph A."/>
            <person name="Kang S.C."/>
            <person name="Lee H."/>
            <person name="Ostrov N."/>
        </authorList>
    </citation>
    <scope>NUCLEOTIDE SEQUENCE [LARGE SCALE GENOMIC DNA]</scope>
    <source>
        <strain evidence="5 6">ATCC 25935</strain>
    </source>
</reference>
<organism evidence="5 6">
    <name type="scientific">Duganella zoogloeoides</name>
    <dbReference type="NCBI Taxonomy" id="75659"/>
    <lineage>
        <taxon>Bacteria</taxon>
        <taxon>Pseudomonadati</taxon>
        <taxon>Pseudomonadota</taxon>
        <taxon>Betaproteobacteria</taxon>
        <taxon>Burkholderiales</taxon>
        <taxon>Oxalobacteraceae</taxon>
        <taxon>Telluria group</taxon>
        <taxon>Duganella</taxon>
    </lineage>
</organism>
<dbReference type="Gene3D" id="3.30.450.20">
    <property type="entry name" value="PAS domain"/>
    <property type="match status" value="2"/>
</dbReference>
<dbReference type="GeneID" id="43164115"/>
<feature type="domain" description="PAC" evidence="2">
    <location>
        <begin position="81"/>
        <end position="133"/>
    </location>
</feature>
<dbReference type="Pfam" id="PF13426">
    <property type="entry name" value="PAS_9"/>
    <property type="match status" value="1"/>
</dbReference>
<proteinExistence type="predicted"/>
<dbReference type="PROSITE" id="PS50112">
    <property type="entry name" value="PAS"/>
    <property type="match status" value="1"/>
</dbReference>
<dbReference type="SMART" id="SM00052">
    <property type="entry name" value="EAL"/>
    <property type="match status" value="1"/>
</dbReference>
<dbReference type="InterPro" id="IPR013656">
    <property type="entry name" value="PAS_4"/>
</dbReference>
<dbReference type="CDD" id="cd01948">
    <property type="entry name" value="EAL"/>
    <property type="match status" value="1"/>
</dbReference>
<dbReference type="PANTHER" id="PTHR44757">
    <property type="entry name" value="DIGUANYLATE CYCLASE DGCP"/>
    <property type="match status" value="1"/>
</dbReference>
<accession>A0ABZ0Y3L2</accession>
<dbReference type="RefSeq" id="WP_019922424.1">
    <property type="nucleotide sequence ID" value="NZ_CP140152.1"/>
</dbReference>
<dbReference type="EMBL" id="CP140152">
    <property type="protein sequence ID" value="WQH06444.1"/>
    <property type="molecule type" value="Genomic_DNA"/>
</dbReference>
<dbReference type="PROSITE" id="PS50887">
    <property type="entry name" value="GGDEF"/>
    <property type="match status" value="1"/>
</dbReference>
<dbReference type="Gene3D" id="3.20.20.450">
    <property type="entry name" value="EAL domain"/>
    <property type="match status" value="1"/>
</dbReference>
<dbReference type="InterPro" id="IPR001633">
    <property type="entry name" value="EAL_dom"/>
</dbReference>
<feature type="domain" description="EAL" evidence="3">
    <location>
        <begin position="448"/>
        <end position="697"/>
    </location>
</feature>
<dbReference type="InterPro" id="IPR000014">
    <property type="entry name" value="PAS"/>
</dbReference>
<dbReference type="InterPro" id="IPR035919">
    <property type="entry name" value="EAL_sf"/>
</dbReference>
<feature type="domain" description="PAS" evidence="1">
    <location>
        <begin position="6"/>
        <end position="63"/>
    </location>
</feature>
<dbReference type="CDD" id="cd01949">
    <property type="entry name" value="GGDEF"/>
    <property type="match status" value="1"/>
</dbReference>
<dbReference type="PROSITE" id="PS50883">
    <property type="entry name" value="EAL"/>
    <property type="match status" value="1"/>
</dbReference>
<sequence length="699" mass="77317">MTAVNSDLMYRLLVQGVSDYAIYMLDPDGHVINWNAGAERAKGYQADEIIGKNFALFYSDEDRAVGLPQRALSIAREDSRFEAEGWRLRKNGSRFWTSVVIEAIRDQRGVLLGFAKITRDVTERRQQQLSLIEAKEMAEQYSVQMAGMSRFLDSVIANIPASVLALDRATGEILLANQQAKLLFAQPRHDMVGRTPDQCLTSEIAAYIARQTSGDLSEAERVDSESLVQTSIGPRHLRSRVAIGSRPDEGGDYVLVITEDVTEELAAYAQIHHMAQHDGLTDLPNRAFFNARLEQAILDGEGSETGTAILCLDLDNFKNINDALGHAFGDKILLALGKRLKKSLREQDTLARLGGDEFAVVLPRVKRLDEARLAAQRLIDAVAPAFLIDGHSFSVGLSVGIAQATATEPASGEELMRYGDMALYEAKRNGRNRFEVFRPELEEASRHRRQMETELRRALHQGQLAMHYQPVIESDGRISGYEALMRWQHPVRGLVPPMEFIPIAEETGLIHEIGVRALNLACQEAVGWENNAVVAVNLSPVQFKCTDLVKVVALALADSGLDPARLELEITESVLLDNSDGNIRTLRALKHLGVAISLDDFGTGYSSLSYLRSFPFDRIKIDKSFVRDMGTSKEAMAIIRAITGLSSSLLIKTTAEGVETEAQFLQLKNEGCSHFQGFLFGRPEAAENMLQDASAPMNF</sequence>
<evidence type="ECO:0000259" key="1">
    <source>
        <dbReference type="PROSITE" id="PS50112"/>
    </source>
</evidence>
<dbReference type="NCBIfam" id="TIGR00254">
    <property type="entry name" value="GGDEF"/>
    <property type="match status" value="1"/>
</dbReference>